<reference evidence="2" key="1">
    <citation type="submission" date="2020-01" db="EMBL/GenBank/DDBJ databases">
        <title>Identification and distribution of gene clusters putatively required for synthesis of sphingolipid metabolism inhibitors in phylogenetically diverse species of the filamentous fungus Fusarium.</title>
        <authorList>
            <person name="Kim H.-S."/>
            <person name="Busman M."/>
            <person name="Brown D.W."/>
            <person name="Divon H."/>
            <person name="Uhlig S."/>
            <person name="Proctor R.H."/>
        </authorList>
    </citation>
    <scope>NUCLEOTIDE SEQUENCE</scope>
    <source>
        <strain evidence="2">NRRL 53441</strain>
    </source>
</reference>
<dbReference type="InterPro" id="IPR046797">
    <property type="entry name" value="PDDEXK_12"/>
</dbReference>
<evidence type="ECO:0000313" key="2">
    <source>
        <dbReference type="EMBL" id="KAF4438783.1"/>
    </source>
</evidence>
<dbReference type="EMBL" id="JAADJG010000714">
    <property type="protein sequence ID" value="KAF4438783.1"/>
    <property type="molecule type" value="Genomic_DNA"/>
</dbReference>
<dbReference type="Pfam" id="PF20516">
    <property type="entry name" value="PDDEXK_12"/>
    <property type="match status" value="1"/>
</dbReference>
<sequence>RSRFPETAFFGAQLATNLPSGIHWRWPDMSWVDDLFDRAAEYLEVNEAEAGWNLDIHSPILSWVFREEKSQPQFLNYISCTSTQISTMFKPTKSKSKLVDFCVYMQPGRDSAEQAAIDEMRYRDRLTRSINHVDSGLLNKHPIAMSIETKREGEDYTNAINQMATWHSAQLRSLCYRPQGPPRNLLHIEFLPGIIVQGHEWNFVATIQRDGKALTFHKLPIGTTRTRQGIFKLLLALQYLEHWIQTTYWSAFKADILRIEDIVAVSGVDGN</sequence>
<proteinExistence type="predicted"/>
<dbReference type="AlphaFoldDB" id="A0A8H4NMW9"/>
<feature type="domain" description="PD-(D/E)XK nuclease-like" evidence="1">
    <location>
        <begin position="21"/>
        <end position="249"/>
    </location>
</feature>
<dbReference type="OrthoDB" id="4161186at2759"/>
<name>A0A8H4NMW9_9HYPO</name>
<evidence type="ECO:0000259" key="1">
    <source>
        <dbReference type="Pfam" id="PF20516"/>
    </source>
</evidence>
<organism evidence="2 3">
    <name type="scientific">Fusarium austroafricanum</name>
    <dbReference type="NCBI Taxonomy" id="2364996"/>
    <lineage>
        <taxon>Eukaryota</taxon>
        <taxon>Fungi</taxon>
        <taxon>Dikarya</taxon>
        <taxon>Ascomycota</taxon>
        <taxon>Pezizomycotina</taxon>
        <taxon>Sordariomycetes</taxon>
        <taxon>Hypocreomycetidae</taxon>
        <taxon>Hypocreales</taxon>
        <taxon>Nectriaceae</taxon>
        <taxon>Fusarium</taxon>
        <taxon>Fusarium concolor species complex</taxon>
    </lineage>
</organism>
<dbReference type="Proteomes" id="UP000605986">
    <property type="component" value="Unassembled WGS sequence"/>
</dbReference>
<keyword evidence="3" id="KW-1185">Reference proteome</keyword>
<feature type="non-terminal residue" evidence="2">
    <location>
        <position position="1"/>
    </location>
</feature>
<comment type="caution">
    <text evidence="2">The sequence shown here is derived from an EMBL/GenBank/DDBJ whole genome shotgun (WGS) entry which is preliminary data.</text>
</comment>
<gene>
    <name evidence="2" type="ORF">F53441_12715</name>
</gene>
<accession>A0A8H4NMW9</accession>
<protein>
    <recommendedName>
        <fullName evidence="1">PD-(D/E)XK nuclease-like domain-containing protein</fullName>
    </recommendedName>
</protein>
<evidence type="ECO:0000313" key="3">
    <source>
        <dbReference type="Proteomes" id="UP000605986"/>
    </source>
</evidence>